<dbReference type="RefSeq" id="WP_187779459.1">
    <property type="nucleotide sequence ID" value="NZ_JACTUZ010000073.1"/>
</dbReference>
<feature type="non-terminal residue" evidence="3">
    <location>
        <position position="495"/>
    </location>
</feature>
<keyword evidence="2" id="KW-0472">Membrane</keyword>
<keyword evidence="2" id="KW-1133">Transmembrane helix</keyword>
<sequence length="495" mass="54455">MNAASPGSSLPALRPQDQSFMPDVAAPLVADPYGARPPLGLRLSDLLITLRLRWKPLVAAFCLPVALGIGGAMLLKPRFTADSVLMVLLNRESTTVQDVSGIGPSVVSVELLRVVRGEAEILGSDDVLRRALRRIGISTLFPDLKPPPATGNSTPEEMEMAAAVDAFRRVLAIEADTNANILRARVTLPDRALAIQALAAVVDSYVERRGEMYSDENSRLLSAELSRYADRLRQTEAEIAALRDQYGVLDIGQEMSLTATRLDSIRQRQDGLREQQVTAESQLAAARQRLAAEPERVFASQEATNLAPNDDSRNQLSRLLLERERMARQYNPDYPPLREMEGRIAAARAAIRESARATYSTTRQVRNPNLELLNQRVVTLEVEADALKRQGEELARQRTELEARRTELVQADTRMRALQRAREGMEAVTRQLTTREAATRMEEDARRQRGNTITVVQPATAPLEGRGIRRLVALGGIAGGIALSAGLALLLTLTR</sequence>
<dbReference type="EMBL" id="JACTUZ010000073">
    <property type="protein sequence ID" value="MBC9178360.1"/>
    <property type="molecule type" value="Genomic_DNA"/>
</dbReference>
<evidence type="ECO:0008006" key="5">
    <source>
        <dbReference type="Google" id="ProtNLM"/>
    </source>
</evidence>
<gene>
    <name evidence="3" type="ORF">IBL25_15550</name>
</gene>
<reference evidence="3 4" key="1">
    <citation type="journal article" date="2009" name="Int. J. Syst. Evol. Microbiol.">
        <title>Transfer of Teichococcus ludipueritiae and Muricoccus roseus to the genus Roseomonas, as Roseomonas ludipueritiae comb. nov. and Roseomonas rosea comb. nov., respectively, and emended description of the genus Roseomonas.</title>
        <authorList>
            <person name="Sanchez-Porro C."/>
            <person name="Gallego V."/>
            <person name="Busse H.J."/>
            <person name="Kampfer P."/>
            <person name="Ventosa A."/>
        </authorList>
    </citation>
    <scope>NUCLEOTIDE SEQUENCE [LARGE SCALE GENOMIC DNA]</scope>
    <source>
        <strain evidence="3 4">DSM 14915</strain>
    </source>
</reference>
<protein>
    <recommendedName>
        <fullName evidence="5">Polysaccharide chain length determinant N-terminal domain-containing protein</fullName>
    </recommendedName>
</protein>
<dbReference type="PANTHER" id="PTHR32309">
    <property type="entry name" value="TYROSINE-PROTEIN KINASE"/>
    <property type="match status" value="1"/>
</dbReference>
<dbReference type="InterPro" id="IPR050445">
    <property type="entry name" value="Bact_polysacc_biosynth/exp"/>
</dbReference>
<keyword evidence="2" id="KW-0812">Transmembrane</keyword>
<feature type="transmembrane region" description="Helical" evidence="2">
    <location>
        <begin position="471"/>
        <end position="493"/>
    </location>
</feature>
<evidence type="ECO:0000313" key="4">
    <source>
        <dbReference type="Proteomes" id="UP000603940"/>
    </source>
</evidence>
<feature type="coiled-coil region" evidence="1">
    <location>
        <begin position="309"/>
        <end position="404"/>
    </location>
</feature>
<dbReference type="Proteomes" id="UP000603940">
    <property type="component" value="Unassembled WGS sequence"/>
</dbReference>
<proteinExistence type="predicted"/>
<organism evidence="3 4">
    <name type="scientific">Pseudoroseomonas ludipueritiae</name>
    <dbReference type="NCBI Taxonomy" id="198093"/>
    <lineage>
        <taxon>Bacteria</taxon>
        <taxon>Pseudomonadati</taxon>
        <taxon>Pseudomonadota</taxon>
        <taxon>Alphaproteobacteria</taxon>
        <taxon>Acetobacterales</taxon>
        <taxon>Acetobacteraceae</taxon>
        <taxon>Pseudoroseomonas</taxon>
    </lineage>
</organism>
<dbReference type="PANTHER" id="PTHR32309:SF31">
    <property type="entry name" value="CAPSULAR EXOPOLYSACCHARIDE FAMILY"/>
    <property type="match status" value="1"/>
</dbReference>
<comment type="caution">
    <text evidence="3">The sequence shown here is derived from an EMBL/GenBank/DDBJ whole genome shotgun (WGS) entry which is preliminary data.</text>
</comment>
<name>A0ABR7R965_9PROT</name>
<evidence type="ECO:0000256" key="1">
    <source>
        <dbReference type="SAM" id="Coils"/>
    </source>
</evidence>
<accession>A0ABR7R965</accession>
<evidence type="ECO:0000313" key="3">
    <source>
        <dbReference type="EMBL" id="MBC9178360.1"/>
    </source>
</evidence>
<feature type="coiled-coil region" evidence="1">
    <location>
        <begin position="218"/>
        <end position="245"/>
    </location>
</feature>
<evidence type="ECO:0000256" key="2">
    <source>
        <dbReference type="SAM" id="Phobius"/>
    </source>
</evidence>
<keyword evidence="1" id="KW-0175">Coiled coil</keyword>
<keyword evidence="4" id="KW-1185">Reference proteome</keyword>